<keyword evidence="1" id="KW-0808">Transferase</keyword>
<name>A0A419S483_9SPHI</name>
<organism evidence="1 2">
    <name type="scientific">Pelobium manganitolerans</name>
    <dbReference type="NCBI Taxonomy" id="1842495"/>
    <lineage>
        <taxon>Bacteria</taxon>
        <taxon>Pseudomonadati</taxon>
        <taxon>Bacteroidota</taxon>
        <taxon>Sphingobacteriia</taxon>
        <taxon>Sphingobacteriales</taxon>
        <taxon>Sphingobacteriaceae</taxon>
        <taxon>Pelobium</taxon>
    </lineage>
</organism>
<dbReference type="Proteomes" id="UP000283433">
    <property type="component" value="Unassembled WGS sequence"/>
</dbReference>
<dbReference type="InterPro" id="IPR052519">
    <property type="entry name" value="Euk-type_GlcNAc_Kinase"/>
</dbReference>
<evidence type="ECO:0000313" key="1">
    <source>
        <dbReference type="EMBL" id="RKD14470.1"/>
    </source>
</evidence>
<keyword evidence="2" id="KW-1185">Reference proteome</keyword>
<dbReference type="PANTHER" id="PTHR43190:SF3">
    <property type="entry name" value="N-ACETYL-D-GLUCOSAMINE KINASE"/>
    <property type="match status" value="1"/>
</dbReference>
<sequence length="285" mass="32227">MILIADGGSTKTSWTLIQDDGKKIMFHTEGYNPYFSDTDYIYDSLKKNTPSDLPADQIKEVHYYGAGVHNEEKAEIVAKAMRNFFPNAKIAVDHDLMAAARALLGNKRGFAAILGTGTNTCIYDGEGIEMSIDSLAYILGDEGSGCYIGKKLLADYIRGYMPKAVRDSFWETFKLTPDDILEAVYTKPLPNRFCASFSKFVYDITANLEYSRNLVKSSFEDFFKNLVSHYPNYKDYEFNCIGSVAYNFRNILEEVATEYGMKMGKILRSPIDDLVNFHQENYAAK</sequence>
<evidence type="ECO:0000313" key="2">
    <source>
        <dbReference type="Proteomes" id="UP000283433"/>
    </source>
</evidence>
<dbReference type="CDD" id="cd24079">
    <property type="entry name" value="ASKHA_NBD_PG1100-like"/>
    <property type="match status" value="1"/>
</dbReference>
<dbReference type="RefSeq" id="WP_120182476.1">
    <property type="nucleotide sequence ID" value="NZ_MBTA01000026.1"/>
</dbReference>
<comment type="caution">
    <text evidence="1">The sequence shown here is derived from an EMBL/GenBank/DDBJ whole genome shotgun (WGS) entry which is preliminary data.</text>
</comment>
<protein>
    <submittedName>
        <fullName evidence="1">N-acetylglucosamine kinase</fullName>
    </submittedName>
</protein>
<dbReference type="Gene3D" id="3.30.420.40">
    <property type="match status" value="2"/>
</dbReference>
<dbReference type="AlphaFoldDB" id="A0A419S483"/>
<dbReference type="PANTHER" id="PTHR43190">
    <property type="entry name" value="N-ACETYL-D-GLUCOSAMINE KINASE"/>
    <property type="match status" value="1"/>
</dbReference>
<accession>A0A419S483</accession>
<dbReference type="GO" id="GO:0016301">
    <property type="term" value="F:kinase activity"/>
    <property type="evidence" value="ECO:0007669"/>
    <property type="project" value="UniProtKB-KW"/>
</dbReference>
<dbReference type="InterPro" id="IPR043129">
    <property type="entry name" value="ATPase_NBD"/>
</dbReference>
<dbReference type="EMBL" id="MBTA01000026">
    <property type="protein sequence ID" value="RKD14470.1"/>
    <property type="molecule type" value="Genomic_DNA"/>
</dbReference>
<dbReference type="Gene3D" id="1.10.720.160">
    <property type="match status" value="1"/>
</dbReference>
<reference evidence="1 2" key="1">
    <citation type="submission" date="2016-07" db="EMBL/GenBank/DDBJ databases">
        <title>Genome of Pelobium manganitolerans.</title>
        <authorList>
            <person name="Wu S."/>
            <person name="Wang G."/>
        </authorList>
    </citation>
    <scope>NUCLEOTIDE SEQUENCE [LARGE SCALE GENOMIC DNA]</scope>
    <source>
        <strain evidence="1 2">YS-25</strain>
    </source>
</reference>
<dbReference type="SUPFAM" id="SSF53067">
    <property type="entry name" value="Actin-like ATPase domain"/>
    <property type="match status" value="2"/>
</dbReference>
<gene>
    <name evidence="1" type="ORF">BCY91_08345</name>
</gene>
<dbReference type="OrthoDB" id="871343at2"/>
<keyword evidence="1" id="KW-0418">Kinase</keyword>
<proteinExistence type="predicted"/>